<evidence type="ECO:0000259" key="1">
    <source>
        <dbReference type="Pfam" id="PF07883"/>
    </source>
</evidence>
<feature type="domain" description="Cupin type-2" evidence="1">
    <location>
        <begin position="45"/>
        <end position="94"/>
    </location>
</feature>
<evidence type="ECO:0000313" key="2">
    <source>
        <dbReference type="EMBL" id="TWT53355.1"/>
    </source>
</evidence>
<dbReference type="Pfam" id="PF07883">
    <property type="entry name" value="Cupin_2"/>
    <property type="match status" value="1"/>
</dbReference>
<reference evidence="2 3" key="1">
    <citation type="submission" date="2019-02" db="EMBL/GenBank/DDBJ databases">
        <title>Deep-cultivation of Planctomycetes and their phenomic and genomic characterization uncovers novel biology.</title>
        <authorList>
            <person name="Wiegand S."/>
            <person name="Jogler M."/>
            <person name="Boedeker C."/>
            <person name="Pinto D."/>
            <person name="Vollmers J."/>
            <person name="Rivas-Marin E."/>
            <person name="Kohn T."/>
            <person name="Peeters S.H."/>
            <person name="Heuer A."/>
            <person name="Rast P."/>
            <person name="Oberbeckmann S."/>
            <person name="Bunk B."/>
            <person name="Jeske O."/>
            <person name="Meyerdierks A."/>
            <person name="Storesund J.E."/>
            <person name="Kallscheuer N."/>
            <person name="Luecker S."/>
            <person name="Lage O.M."/>
            <person name="Pohl T."/>
            <person name="Merkel B.J."/>
            <person name="Hornburger P."/>
            <person name="Mueller R.-W."/>
            <person name="Bruemmer F."/>
            <person name="Labrenz M."/>
            <person name="Spormann A.M."/>
            <person name="Op Den Camp H."/>
            <person name="Overmann J."/>
            <person name="Amann R."/>
            <person name="Jetten M.S.M."/>
            <person name="Mascher T."/>
            <person name="Medema M.H."/>
            <person name="Devos D.P."/>
            <person name="Kaster A.-K."/>
            <person name="Ovreas L."/>
            <person name="Rohde M."/>
            <person name="Galperin M.Y."/>
            <person name="Jogler C."/>
        </authorList>
    </citation>
    <scope>NUCLEOTIDE SEQUENCE [LARGE SCALE GENOMIC DNA]</scope>
    <source>
        <strain evidence="2 3">Pla22</strain>
    </source>
</reference>
<dbReference type="SUPFAM" id="SSF51182">
    <property type="entry name" value="RmlC-like cupins"/>
    <property type="match status" value="1"/>
</dbReference>
<dbReference type="InterPro" id="IPR014710">
    <property type="entry name" value="RmlC-like_jellyroll"/>
</dbReference>
<name>A0A5C5WT80_9BACT</name>
<sequence length="116" mass="13094">MKRKPTLVHLPDLQAVACPCGIARRAFEQQDDFPGTVHLTEITENAQTHYHREHTEVYVILDCQPDAAMELDGKLHPVRPNSAILIPTGVRHRAVGRMTAIIICSPHFDPNDEFFD</sequence>
<dbReference type="OrthoDB" id="287918at2"/>
<dbReference type="RefSeq" id="WP_146513587.1">
    <property type="nucleotide sequence ID" value="NZ_SJPI01000001.1"/>
</dbReference>
<dbReference type="InterPro" id="IPR011051">
    <property type="entry name" value="RmlC_Cupin_sf"/>
</dbReference>
<organism evidence="2 3">
    <name type="scientific">Rubripirellula amarantea</name>
    <dbReference type="NCBI Taxonomy" id="2527999"/>
    <lineage>
        <taxon>Bacteria</taxon>
        <taxon>Pseudomonadati</taxon>
        <taxon>Planctomycetota</taxon>
        <taxon>Planctomycetia</taxon>
        <taxon>Pirellulales</taxon>
        <taxon>Pirellulaceae</taxon>
        <taxon>Rubripirellula</taxon>
    </lineage>
</organism>
<dbReference type="Gene3D" id="2.60.120.10">
    <property type="entry name" value="Jelly Rolls"/>
    <property type="match status" value="1"/>
</dbReference>
<keyword evidence="3" id="KW-1185">Reference proteome</keyword>
<comment type="caution">
    <text evidence="2">The sequence shown here is derived from an EMBL/GenBank/DDBJ whole genome shotgun (WGS) entry which is preliminary data.</text>
</comment>
<dbReference type="InterPro" id="IPR013096">
    <property type="entry name" value="Cupin_2"/>
</dbReference>
<dbReference type="Proteomes" id="UP000316598">
    <property type="component" value="Unassembled WGS sequence"/>
</dbReference>
<accession>A0A5C5WT80</accession>
<proteinExistence type="predicted"/>
<dbReference type="EMBL" id="SJPI01000001">
    <property type="protein sequence ID" value="TWT53355.1"/>
    <property type="molecule type" value="Genomic_DNA"/>
</dbReference>
<gene>
    <name evidence="2" type="ORF">Pla22_09840</name>
</gene>
<evidence type="ECO:0000313" key="3">
    <source>
        <dbReference type="Proteomes" id="UP000316598"/>
    </source>
</evidence>
<dbReference type="AlphaFoldDB" id="A0A5C5WT80"/>
<protein>
    <submittedName>
        <fullName evidence="2">Cupin domain protein</fullName>
    </submittedName>
</protein>
<dbReference type="CDD" id="cd20295">
    <property type="entry name" value="cupin_Pac13-like"/>
    <property type="match status" value="1"/>
</dbReference>